<sequence>MNYALDALWWRLQDPAVRDLAAVLTAPPLWHSGREVPVAVLLGGQGFRFLLALDNDPWLLYRHLAQEAPFTRRLGRYAESLLAFWLAHAPHSELVARHLPLADADGRTLGEADFLCRLNGEAWHIELCCKYYGGRAAADFCGLNADDRLSEKARKLQQQMRLLQQPAFQAAYPQYAGQAWRSGSVVRGIGFSEEGALSGKPLNSYGWSGRLVDDWRAVALAPHQRFYPLPRLAYLAPARVAETEVLTPKAMAEQGSGLAAVVVRRPDGMWHEEQRVMCRC</sequence>
<evidence type="ECO:0000313" key="2">
    <source>
        <dbReference type="Proteomes" id="UP000514752"/>
    </source>
</evidence>
<reference evidence="1 2" key="1">
    <citation type="submission" date="2020-07" db="EMBL/GenBank/DDBJ databases">
        <title>Genomic diversity of species in the Neisseriaceae family.</title>
        <authorList>
            <person name="Vincent A.T."/>
            <person name="Bernet E."/>
            <person name="Veyrier F.J."/>
        </authorList>
    </citation>
    <scope>NUCLEOTIDE SEQUENCE [LARGE SCALE GENOMIC DNA]</scope>
    <source>
        <strain evidence="1 2">DSM 22244</strain>
    </source>
</reference>
<gene>
    <name evidence="1" type="ORF">H3L94_03360</name>
</gene>
<dbReference type="InterPro" id="IPR015003">
    <property type="entry name" value="DUF1853"/>
</dbReference>
<dbReference type="KEGG" id="nsg:H3L94_03360"/>
<name>A0A7D7SHZ6_9NEIS</name>
<dbReference type="Proteomes" id="UP000514752">
    <property type="component" value="Chromosome"/>
</dbReference>
<accession>A0A7D7SHZ6</accession>
<proteinExistence type="predicted"/>
<evidence type="ECO:0000313" key="1">
    <source>
        <dbReference type="EMBL" id="QMT41089.1"/>
    </source>
</evidence>
<dbReference type="EMBL" id="CP059567">
    <property type="protein sequence ID" value="QMT41089.1"/>
    <property type="molecule type" value="Genomic_DNA"/>
</dbReference>
<organism evidence="1 2">
    <name type="scientific">Neisseria shayeganii</name>
    <dbReference type="NCBI Taxonomy" id="607712"/>
    <lineage>
        <taxon>Bacteria</taxon>
        <taxon>Pseudomonadati</taxon>
        <taxon>Pseudomonadota</taxon>
        <taxon>Betaproteobacteria</taxon>
        <taxon>Neisseriales</taxon>
        <taxon>Neisseriaceae</taxon>
        <taxon>Neisseria</taxon>
    </lineage>
</organism>
<dbReference type="AlphaFoldDB" id="A0A7D7SHZ6"/>
<protein>
    <submittedName>
        <fullName evidence="1">DUF1853 family protein</fullName>
    </submittedName>
</protein>
<dbReference type="RefSeq" id="WP_182122656.1">
    <property type="nucleotide sequence ID" value="NZ_CP059567.1"/>
</dbReference>
<dbReference type="Pfam" id="PF08907">
    <property type="entry name" value="DUF1853"/>
    <property type="match status" value="1"/>
</dbReference>